<evidence type="ECO:0000256" key="1">
    <source>
        <dbReference type="ARBA" id="ARBA00006484"/>
    </source>
</evidence>
<comment type="similarity">
    <text evidence="1">Belongs to the short-chain dehydrogenases/reductases (SDR) family.</text>
</comment>
<gene>
    <name evidence="3" type="ORF">ABZ510_33285</name>
</gene>
<name>A0ABV2X0N0_9NOCA</name>
<dbReference type="InterPro" id="IPR002347">
    <property type="entry name" value="SDR_fam"/>
</dbReference>
<reference evidence="3 4" key="1">
    <citation type="submission" date="2024-06" db="EMBL/GenBank/DDBJ databases">
        <title>The Natural Products Discovery Center: Release of the First 8490 Sequenced Strains for Exploring Actinobacteria Biosynthetic Diversity.</title>
        <authorList>
            <person name="Kalkreuter E."/>
            <person name="Kautsar S.A."/>
            <person name="Yang D."/>
            <person name="Bader C.D."/>
            <person name="Teijaro C.N."/>
            <person name="Fluegel L."/>
            <person name="Davis C.M."/>
            <person name="Simpson J.R."/>
            <person name="Lauterbach L."/>
            <person name="Steele A.D."/>
            <person name="Gui C."/>
            <person name="Meng S."/>
            <person name="Li G."/>
            <person name="Viehrig K."/>
            <person name="Ye F."/>
            <person name="Su P."/>
            <person name="Kiefer A.F."/>
            <person name="Nichols A."/>
            <person name="Cepeda A.J."/>
            <person name="Yan W."/>
            <person name="Fan B."/>
            <person name="Jiang Y."/>
            <person name="Adhikari A."/>
            <person name="Zheng C.-J."/>
            <person name="Schuster L."/>
            <person name="Cowan T.M."/>
            <person name="Smanski M.J."/>
            <person name="Chevrette M.G."/>
            <person name="De Carvalho L.P.S."/>
            <person name="Shen B."/>
        </authorList>
    </citation>
    <scope>NUCLEOTIDE SEQUENCE [LARGE SCALE GENOMIC DNA]</scope>
    <source>
        <strain evidence="3 4">NPDC019708</strain>
    </source>
</reference>
<organism evidence="3 4">
    <name type="scientific">Nocardia rhamnosiphila</name>
    <dbReference type="NCBI Taxonomy" id="426716"/>
    <lineage>
        <taxon>Bacteria</taxon>
        <taxon>Bacillati</taxon>
        <taxon>Actinomycetota</taxon>
        <taxon>Actinomycetes</taxon>
        <taxon>Mycobacteriales</taxon>
        <taxon>Nocardiaceae</taxon>
        <taxon>Nocardia</taxon>
    </lineage>
</organism>
<proteinExistence type="inferred from homology"/>
<dbReference type="PRINTS" id="PR00081">
    <property type="entry name" value="GDHRDH"/>
</dbReference>
<dbReference type="Gene3D" id="3.40.50.720">
    <property type="entry name" value="NAD(P)-binding Rossmann-like Domain"/>
    <property type="match status" value="1"/>
</dbReference>
<dbReference type="Pfam" id="PF13561">
    <property type="entry name" value="adh_short_C2"/>
    <property type="match status" value="1"/>
</dbReference>
<dbReference type="Proteomes" id="UP001550628">
    <property type="component" value="Unassembled WGS sequence"/>
</dbReference>
<dbReference type="RefSeq" id="WP_356959181.1">
    <property type="nucleotide sequence ID" value="NZ_JBEYBD010000025.1"/>
</dbReference>
<keyword evidence="4" id="KW-1185">Reference proteome</keyword>
<evidence type="ECO:0000256" key="2">
    <source>
        <dbReference type="ARBA" id="ARBA00023002"/>
    </source>
</evidence>
<dbReference type="SUPFAM" id="SSF51735">
    <property type="entry name" value="NAD(P)-binding Rossmann-fold domains"/>
    <property type="match status" value="1"/>
</dbReference>
<evidence type="ECO:0000313" key="4">
    <source>
        <dbReference type="Proteomes" id="UP001550628"/>
    </source>
</evidence>
<dbReference type="CDD" id="cd05233">
    <property type="entry name" value="SDR_c"/>
    <property type="match status" value="1"/>
</dbReference>
<dbReference type="InterPro" id="IPR036291">
    <property type="entry name" value="NAD(P)-bd_dom_sf"/>
</dbReference>
<dbReference type="PRINTS" id="PR00080">
    <property type="entry name" value="SDRFAMILY"/>
</dbReference>
<sequence length="133" mass="14048">MAGPDSAAEIIRTALDWKGRIDLIVHNAGIKGTDTPIDMIPLDAFDSQLSLNLMGAVYLVRNAWEAYGGAAVRTHRHHIVLGNPRIRTQSDYDAAKSAHIGLVRSLAAAGESCGGLGLATTAVTCVLLSSARR</sequence>
<dbReference type="EMBL" id="JBEYBF010000043">
    <property type="protein sequence ID" value="MEU1956710.1"/>
    <property type="molecule type" value="Genomic_DNA"/>
</dbReference>
<keyword evidence="2" id="KW-0560">Oxidoreductase</keyword>
<dbReference type="PANTHER" id="PTHR42760:SF133">
    <property type="entry name" value="3-OXOACYL-[ACYL-CARRIER-PROTEIN] REDUCTASE"/>
    <property type="match status" value="1"/>
</dbReference>
<dbReference type="PANTHER" id="PTHR42760">
    <property type="entry name" value="SHORT-CHAIN DEHYDROGENASES/REDUCTASES FAMILY MEMBER"/>
    <property type="match status" value="1"/>
</dbReference>
<evidence type="ECO:0000313" key="3">
    <source>
        <dbReference type="EMBL" id="MEU1956710.1"/>
    </source>
</evidence>
<comment type="caution">
    <text evidence="3">The sequence shown here is derived from an EMBL/GenBank/DDBJ whole genome shotgun (WGS) entry which is preliminary data.</text>
</comment>
<accession>A0ABV2X0N0</accession>
<protein>
    <submittedName>
        <fullName evidence="3">SDR family oxidoreductase</fullName>
    </submittedName>
</protein>